<evidence type="ECO:0000313" key="1">
    <source>
        <dbReference type="EMBL" id="JAD36348.1"/>
    </source>
</evidence>
<dbReference type="EMBL" id="GBRH01261547">
    <property type="protein sequence ID" value="JAD36348.1"/>
    <property type="molecule type" value="Transcribed_RNA"/>
</dbReference>
<protein>
    <submittedName>
        <fullName evidence="1">Uncharacterized protein</fullName>
    </submittedName>
</protein>
<reference evidence="1" key="2">
    <citation type="journal article" date="2015" name="Data Brief">
        <title>Shoot transcriptome of the giant reed, Arundo donax.</title>
        <authorList>
            <person name="Barrero R.A."/>
            <person name="Guerrero F.D."/>
            <person name="Moolhuijzen P."/>
            <person name="Goolsby J.A."/>
            <person name="Tidwell J."/>
            <person name="Bellgard S.E."/>
            <person name="Bellgard M.I."/>
        </authorList>
    </citation>
    <scope>NUCLEOTIDE SEQUENCE</scope>
    <source>
        <tissue evidence="1">Shoot tissue taken approximately 20 cm above the soil surface</tissue>
    </source>
</reference>
<name>A0A0A8ZF90_ARUDO</name>
<organism evidence="1">
    <name type="scientific">Arundo donax</name>
    <name type="common">Giant reed</name>
    <name type="synonym">Donax arundinaceus</name>
    <dbReference type="NCBI Taxonomy" id="35708"/>
    <lineage>
        <taxon>Eukaryota</taxon>
        <taxon>Viridiplantae</taxon>
        <taxon>Streptophyta</taxon>
        <taxon>Embryophyta</taxon>
        <taxon>Tracheophyta</taxon>
        <taxon>Spermatophyta</taxon>
        <taxon>Magnoliopsida</taxon>
        <taxon>Liliopsida</taxon>
        <taxon>Poales</taxon>
        <taxon>Poaceae</taxon>
        <taxon>PACMAD clade</taxon>
        <taxon>Arundinoideae</taxon>
        <taxon>Arundineae</taxon>
        <taxon>Arundo</taxon>
    </lineage>
</organism>
<sequence length="24" mass="2741">MFSLYNLVRSIPLDVFIIAFVLIG</sequence>
<proteinExistence type="predicted"/>
<accession>A0A0A8ZF90</accession>
<dbReference type="AlphaFoldDB" id="A0A0A8ZF90"/>
<reference evidence="1" key="1">
    <citation type="submission" date="2014-09" db="EMBL/GenBank/DDBJ databases">
        <authorList>
            <person name="Magalhaes I.L.F."/>
            <person name="Oliveira U."/>
            <person name="Santos F.R."/>
            <person name="Vidigal T.H.D.A."/>
            <person name="Brescovit A.D."/>
            <person name="Santos A.J."/>
        </authorList>
    </citation>
    <scope>NUCLEOTIDE SEQUENCE</scope>
    <source>
        <tissue evidence="1">Shoot tissue taken approximately 20 cm above the soil surface</tissue>
    </source>
</reference>